<evidence type="ECO:0000313" key="2">
    <source>
        <dbReference type="Proteomes" id="UP001209701"/>
    </source>
</evidence>
<keyword evidence="2" id="KW-1185">Reference proteome</keyword>
<comment type="caution">
    <text evidence="1">The sequence shown here is derived from an EMBL/GenBank/DDBJ whole genome shotgun (WGS) entry which is preliminary data.</text>
</comment>
<proteinExistence type="predicted"/>
<dbReference type="Proteomes" id="UP001209701">
    <property type="component" value="Unassembled WGS sequence"/>
</dbReference>
<accession>A0ABT2YHR1</accession>
<name>A0ABT2YHR1_9BURK</name>
<dbReference type="InterPro" id="IPR012338">
    <property type="entry name" value="Beta-lactam/transpept-like"/>
</dbReference>
<dbReference type="SUPFAM" id="SSF56601">
    <property type="entry name" value="beta-lactamase/transpeptidase-like"/>
    <property type="match status" value="1"/>
</dbReference>
<dbReference type="Gene3D" id="3.40.710.10">
    <property type="entry name" value="DD-peptidase/beta-lactamase superfamily"/>
    <property type="match status" value="1"/>
</dbReference>
<organism evidence="1 2">
    <name type="scientific">Roseateles oligotrophus</name>
    <dbReference type="NCBI Taxonomy" id="1769250"/>
    <lineage>
        <taxon>Bacteria</taxon>
        <taxon>Pseudomonadati</taxon>
        <taxon>Pseudomonadota</taxon>
        <taxon>Betaproteobacteria</taxon>
        <taxon>Burkholderiales</taxon>
        <taxon>Sphaerotilaceae</taxon>
        <taxon>Roseateles</taxon>
    </lineage>
</organism>
<sequence length="176" mass="18156">MGSKSLDIAIGASVYLGGRWLSPSIVESGIPIASVSVVLHPNKTLSKGLAMFLRSKLAIAALLASCLISNNVAMAAGQFDTLTGLAQGAVAGTNVGSAVSGFELLVLQGGQSIYHQSFGVWTQGQNAGIDSSTKTISGALMMSVTDTHSNFTLDTKLSALLPSFQAVVDKRDITVR</sequence>
<protein>
    <submittedName>
        <fullName evidence="1">Uncharacterized protein</fullName>
    </submittedName>
</protein>
<reference evidence="1 2" key="1">
    <citation type="submission" date="2021-11" db="EMBL/GenBank/DDBJ databases">
        <authorList>
            <person name="Liang Q."/>
            <person name="Mou H."/>
            <person name="Liu Z."/>
        </authorList>
    </citation>
    <scope>NUCLEOTIDE SEQUENCE [LARGE SCALE GENOMIC DNA]</scope>
    <source>
        <strain evidence="1 2">CHU3</strain>
    </source>
</reference>
<dbReference type="RefSeq" id="WP_263572179.1">
    <property type="nucleotide sequence ID" value="NZ_JAJIRN010000007.1"/>
</dbReference>
<gene>
    <name evidence="1" type="ORF">LNV07_16045</name>
</gene>
<dbReference type="EMBL" id="JAJIRN010000007">
    <property type="protein sequence ID" value="MCV2369591.1"/>
    <property type="molecule type" value="Genomic_DNA"/>
</dbReference>
<evidence type="ECO:0000313" key="1">
    <source>
        <dbReference type="EMBL" id="MCV2369591.1"/>
    </source>
</evidence>